<feature type="coiled-coil region" evidence="1">
    <location>
        <begin position="225"/>
        <end position="280"/>
    </location>
</feature>
<evidence type="ECO:0000313" key="2">
    <source>
        <dbReference type="EMBL" id="CAA9459965.1"/>
    </source>
</evidence>
<organism evidence="2">
    <name type="scientific">uncultured Rubrobacteraceae bacterium</name>
    <dbReference type="NCBI Taxonomy" id="349277"/>
    <lineage>
        <taxon>Bacteria</taxon>
        <taxon>Bacillati</taxon>
        <taxon>Actinomycetota</taxon>
        <taxon>Rubrobacteria</taxon>
        <taxon>Rubrobacterales</taxon>
        <taxon>Rubrobacteraceae</taxon>
        <taxon>environmental samples</taxon>
    </lineage>
</organism>
<evidence type="ECO:0000256" key="1">
    <source>
        <dbReference type="SAM" id="Coils"/>
    </source>
</evidence>
<dbReference type="EMBL" id="CADCVD010000187">
    <property type="protein sequence ID" value="CAA9459965.1"/>
    <property type="molecule type" value="Genomic_DNA"/>
</dbReference>
<sequence>MRIPAYTFPGRDRQRQQLGTELRQLDDQIESSQGYRFYNRMNLLEKSYFIFDVNRLNLEHSLDEFEQPMMFLKLWEEKNRDRFNLFINDIIRLFHNYVAGTRTMLDHVHALQNDVFRGIDFSDEYRARWDQQFGGSSLPQFVEDLVTYLLYKGIPFALAELGFGRLGSDVEVDSALRLDTNKLGEWDGWSEKGREYLDTLDNKVRLGNIVKEHAAEAAAFYQWFVARQSELHQEAAEELEELQSKRQHLLQNLRRLEDLAENAEKSAVSMRAERERLAKELEAERQYRAGDKERADRLETHLGSERSKGFWRRVFRR</sequence>
<proteinExistence type="predicted"/>
<gene>
    <name evidence="2" type="ORF">AVDCRST_MAG37-3615</name>
</gene>
<accession>A0A6J4R4L5</accession>
<dbReference type="AlphaFoldDB" id="A0A6J4R4L5"/>
<name>A0A6J4R4L5_9ACTN</name>
<reference evidence="2" key="1">
    <citation type="submission" date="2020-02" db="EMBL/GenBank/DDBJ databases">
        <authorList>
            <person name="Meier V. D."/>
        </authorList>
    </citation>
    <scope>NUCLEOTIDE SEQUENCE</scope>
    <source>
        <strain evidence="2">AVDCRST_MAG37</strain>
    </source>
</reference>
<protein>
    <submittedName>
        <fullName evidence="2">Uncharacterized protein</fullName>
    </submittedName>
</protein>
<keyword evidence="1" id="KW-0175">Coiled coil</keyword>